<keyword evidence="3" id="KW-1185">Reference proteome</keyword>
<feature type="compositionally biased region" description="Pro residues" evidence="1">
    <location>
        <begin position="84"/>
        <end position="93"/>
    </location>
</feature>
<dbReference type="OMA" id="ALACSFM"/>
<reference evidence="2 3" key="2">
    <citation type="submission" date="2018-04" db="EMBL/GenBank/DDBJ databases">
        <title>OglaRS2 (Oryza glaberrima Reference Sequence Version 2).</title>
        <authorList>
            <person name="Zhang J."/>
            <person name="Kudrna D."/>
            <person name="Lee S."/>
            <person name="Talag J."/>
            <person name="Rajasekar S."/>
            <person name="Wing R.A."/>
        </authorList>
    </citation>
    <scope>NUCLEOTIDE SEQUENCE [LARGE SCALE GENOMIC DNA]</scope>
    <source>
        <strain evidence="2 3">cv. IRGC 96717</strain>
    </source>
</reference>
<evidence type="ECO:0000313" key="2">
    <source>
        <dbReference type="EnsemblPlants" id="ORGLA06G0115400.1"/>
    </source>
</evidence>
<accession>I1Q1Z1</accession>
<dbReference type="STRING" id="4538.I1Q1Z1"/>
<evidence type="ECO:0000313" key="3">
    <source>
        <dbReference type="Proteomes" id="UP000007306"/>
    </source>
</evidence>
<dbReference type="Proteomes" id="UP000007306">
    <property type="component" value="Chromosome 6"/>
</dbReference>
<dbReference type="PANTHER" id="PTHR37258:SF1">
    <property type="entry name" value="FANTOM PROTEIN"/>
    <property type="match status" value="1"/>
</dbReference>
<sequence length="310" mass="33511">MPCCSAVLSAAAAAAAASRTPPWLHRLHAKGGLSFPSNLHIDDLLYGQHHALPHPPPPPPPPQPAKEPPPPTKPKHPKPKQQQHPPPPPPQKPPQGSTNLSLPNPSGSGSGNGNPPPSPQLQLSTVIADVFVTPSSAPPLIAPIKAFRKQNHPRPRPDKASRPSKENKDKASKVKVKKRRRSDRAADGDGERCSRTEVTVIDTSTDGWKAAKLLLRRGAVWKVRDKASGVSEPEDPTKMKRRAGLVSKIQRDREKQKQKEKEATSSVRALCALACSFMSLLLNMHVLGSQNLTSSYLILCLWNACSLTGM</sequence>
<dbReference type="AlphaFoldDB" id="I1Q1Z1"/>
<organism evidence="2 3">
    <name type="scientific">Oryza glaberrima</name>
    <name type="common">African rice</name>
    <dbReference type="NCBI Taxonomy" id="4538"/>
    <lineage>
        <taxon>Eukaryota</taxon>
        <taxon>Viridiplantae</taxon>
        <taxon>Streptophyta</taxon>
        <taxon>Embryophyta</taxon>
        <taxon>Tracheophyta</taxon>
        <taxon>Spermatophyta</taxon>
        <taxon>Magnoliopsida</taxon>
        <taxon>Liliopsida</taxon>
        <taxon>Poales</taxon>
        <taxon>Poaceae</taxon>
        <taxon>BOP clade</taxon>
        <taxon>Oryzoideae</taxon>
        <taxon>Oryzeae</taxon>
        <taxon>Oryzinae</taxon>
        <taxon>Oryza</taxon>
    </lineage>
</organism>
<dbReference type="HOGENOM" id="CLU_060204_0_0_1"/>
<feature type="compositionally biased region" description="Basic residues" evidence="1">
    <location>
        <begin position="173"/>
        <end position="182"/>
    </location>
</feature>
<dbReference type="eggNOG" id="ENOG502RZPQ">
    <property type="taxonomic scope" value="Eukaryota"/>
</dbReference>
<protein>
    <submittedName>
        <fullName evidence="2">Uncharacterized protein</fullName>
    </submittedName>
</protein>
<feature type="compositionally biased region" description="Pro residues" evidence="1">
    <location>
        <begin position="53"/>
        <end position="72"/>
    </location>
</feature>
<dbReference type="PANTHER" id="PTHR37258">
    <property type="entry name" value="FANTOM PROTEIN"/>
    <property type="match status" value="1"/>
</dbReference>
<reference evidence="2" key="1">
    <citation type="submission" date="2015-06" db="UniProtKB">
        <authorList>
            <consortium name="EnsemblPlants"/>
        </authorList>
    </citation>
    <scope>IDENTIFICATION</scope>
</reference>
<feature type="compositionally biased region" description="Basic and acidic residues" evidence="1">
    <location>
        <begin position="155"/>
        <end position="172"/>
    </location>
</feature>
<proteinExistence type="predicted"/>
<evidence type="ECO:0000256" key="1">
    <source>
        <dbReference type="SAM" id="MobiDB-lite"/>
    </source>
</evidence>
<feature type="compositionally biased region" description="Basic and acidic residues" evidence="1">
    <location>
        <begin position="183"/>
        <end position="193"/>
    </location>
</feature>
<feature type="region of interest" description="Disordered" evidence="1">
    <location>
        <begin position="136"/>
        <end position="193"/>
    </location>
</feature>
<dbReference type="Gramene" id="ORGLA06G0115400.1">
    <property type="protein sequence ID" value="ORGLA06G0115400.1"/>
    <property type="gene ID" value="ORGLA06G0115400"/>
</dbReference>
<feature type="region of interest" description="Disordered" evidence="1">
    <location>
        <begin position="48"/>
        <end position="122"/>
    </location>
</feature>
<name>I1Q1Z1_ORYGL</name>
<dbReference type="EnsemblPlants" id="ORGLA06G0115400.1">
    <property type="protein sequence ID" value="ORGLA06G0115400.1"/>
    <property type="gene ID" value="ORGLA06G0115400"/>
</dbReference>